<protein>
    <submittedName>
        <fullName evidence="2">Uncharacterized protein</fullName>
    </submittedName>
</protein>
<dbReference type="EMBL" id="CAJNNW010032180">
    <property type="protein sequence ID" value="CAE8711587.1"/>
    <property type="molecule type" value="Genomic_DNA"/>
</dbReference>
<dbReference type="AlphaFoldDB" id="A0A813KNQ5"/>
<keyword evidence="1" id="KW-0732">Signal</keyword>
<name>A0A813KNQ5_POLGL</name>
<dbReference type="Proteomes" id="UP000626109">
    <property type="component" value="Unassembled WGS sequence"/>
</dbReference>
<evidence type="ECO:0000313" key="2">
    <source>
        <dbReference type="EMBL" id="CAE8711587.1"/>
    </source>
</evidence>
<sequence>MEMLRQRPSHACMVPLFSLLLLLPGGLGRVLLGEVRAGDLLFVHMPLNTTEPFGNAIQATGDATIDWLKAHGASVGAHDTAVHVAMVVDDAAAFVVEAVGSGVRT</sequence>
<gene>
    <name evidence="2" type="ORF">PGLA2088_LOCUS36552</name>
</gene>
<reference evidence="2" key="1">
    <citation type="submission" date="2021-02" db="EMBL/GenBank/DDBJ databases">
        <authorList>
            <person name="Dougan E. K."/>
            <person name="Rhodes N."/>
            <person name="Thang M."/>
            <person name="Chan C."/>
        </authorList>
    </citation>
    <scope>NUCLEOTIDE SEQUENCE</scope>
</reference>
<feature type="signal peptide" evidence="1">
    <location>
        <begin position="1"/>
        <end position="28"/>
    </location>
</feature>
<accession>A0A813KNQ5</accession>
<comment type="caution">
    <text evidence="2">The sequence shown here is derived from an EMBL/GenBank/DDBJ whole genome shotgun (WGS) entry which is preliminary data.</text>
</comment>
<feature type="non-terminal residue" evidence="2">
    <location>
        <position position="1"/>
    </location>
</feature>
<evidence type="ECO:0000313" key="3">
    <source>
        <dbReference type="Proteomes" id="UP000626109"/>
    </source>
</evidence>
<feature type="chain" id="PRO_5032744096" evidence="1">
    <location>
        <begin position="29"/>
        <end position="105"/>
    </location>
</feature>
<organism evidence="2 3">
    <name type="scientific">Polarella glacialis</name>
    <name type="common">Dinoflagellate</name>
    <dbReference type="NCBI Taxonomy" id="89957"/>
    <lineage>
        <taxon>Eukaryota</taxon>
        <taxon>Sar</taxon>
        <taxon>Alveolata</taxon>
        <taxon>Dinophyceae</taxon>
        <taxon>Suessiales</taxon>
        <taxon>Suessiaceae</taxon>
        <taxon>Polarella</taxon>
    </lineage>
</organism>
<evidence type="ECO:0000256" key="1">
    <source>
        <dbReference type="SAM" id="SignalP"/>
    </source>
</evidence>
<proteinExistence type="predicted"/>